<sequence length="999" mass="113048">MADNRTMEEMLQAPTKGYRDAIVVPDILGENFEIKTGLRSLIQANQFHGFESNNPHYHIKSFNRITSTLKFRDVPNDVIKLMLFPYSLEGAAKIWYEKETPRSILTWGDLETFGEAWERLKEMLRQCPHRGFSELHQIDSFYNGLNEHEQDFLNASTGGNILRKTPRDALTIIENKSKVRYSRNKPVAFKKTTTPAMVKAVEETCVIYGGAHPYYDCIATDSNISSACATTGTYNQGNTGFRSQVATNYHANQISPPGFPPVQNNQNRFNQNQGRGNNFNQALTYQTLTHQPQIVTQSDFQAYMKANDVVMKNMQTQMTSLTNSNTEIKSMFGQFMKMNTASFSGLGLLPSNTVPNPREDLKAITTRSGVTLAGPSVSPPPPSKEVDQELETITDQVLTGSTNNVPPLVVQPSPASTSSTPISSPKILKSNPHQPSKIREKNDNLALKLVEIFRNLHFELFVDALLYMPKFSLVFKSLLNNKEKLFDLATTPMNKNCSAVILKKLPEKLGDPDKFLIPCDFPELDECLALADLGSDFILEEIETFLRIPDDLSNLDDDYYDTEGDILYLEKLLNEDPSSNLPPVKTGDLKQVDAAMTKPSIEKPPELELKELPSHLEYVFLERTDKLPVIISKELKDEENSTLLKVLKSYKREIAWKISDIKGIDPRFCTHKILMKDDFKPTVQHQRRVNPKIHEVIKKEVIKILDAGLIYPISNSPWVSPVHCVHKKGGMTVVETEDNELIPTRHVPKVHDGHLPRYDRENDGVGAVLGQRKTKHFQPIHYASKTMTDAQAHYTTMEKELLAVVAKNLAADHLSGLENPYQDELEKKEIIDTFPLETLGMITFRSDSSTLWFANFANYHAENFIVKGMPSQQKKKIFKDVKHYFWDDPYLFKIYADQVIRRRVHGQEAIDILTACHNGPTGGHHGANLTAKKVFDFGFYWSQRDEMPQNAIHVCEIFDVLGIDFMGPFPSSKGNKYILVAVDYLSKWVKAKALPTNDA</sequence>
<evidence type="ECO:0000256" key="5">
    <source>
        <dbReference type="ARBA" id="ARBA00022801"/>
    </source>
</evidence>
<keyword evidence="6 9" id="KW-0695">RNA-directed DNA polymerase</keyword>
<dbReference type="InterPro" id="IPR041373">
    <property type="entry name" value="RT_RNaseH"/>
</dbReference>
<evidence type="ECO:0000256" key="4">
    <source>
        <dbReference type="ARBA" id="ARBA00022759"/>
    </source>
</evidence>
<dbReference type="AlphaFoldDB" id="A0A6L2LUH4"/>
<dbReference type="InterPro" id="IPR043502">
    <property type="entry name" value="DNA/RNA_pol_sf"/>
</dbReference>
<dbReference type="EMBL" id="BKCJ010005081">
    <property type="protein sequence ID" value="GEU64789.1"/>
    <property type="molecule type" value="Genomic_DNA"/>
</dbReference>
<evidence type="ECO:0000256" key="7">
    <source>
        <dbReference type="SAM" id="MobiDB-lite"/>
    </source>
</evidence>
<accession>A0A6L2LUH4</accession>
<protein>
    <submittedName>
        <fullName evidence="9">Reverse transcriptase domain-containing protein</fullName>
    </submittedName>
</protein>
<dbReference type="GO" id="GO:0004519">
    <property type="term" value="F:endonuclease activity"/>
    <property type="evidence" value="ECO:0007669"/>
    <property type="project" value="UniProtKB-KW"/>
</dbReference>
<dbReference type="Gene3D" id="3.30.420.10">
    <property type="entry name" value="Ribonuclease H-like superfamily/Ribonuclease H"/>
    <property type="match status" value="1"/>
</dbReference>
<gene>
    <name evidence="9" type="ORF">Tci_036767</name>
</gene>
<dbReference type="GO" id="GO:0016787">
    <property type="term" value="F:hydrolase activity"/>
    <property type="evidence" value="ECO:0007669"/>
    <property type="project" value="UniProtKB-KW"/>
</dbReference>
<comment type="caution">
    <text evidence="9">The sequence shown here is derived from an EMBL/GenBank/DDBJ whole genome shotgun (WGS) entry which is preliminary data.</text>
</comment>
<organism evidence="9">
    <name type="scientific">Tanacetum cinerariifolium</name>
    <name type="common">Dalmatian daisy</name>
    <name type="synonym">Chrysanthemum cinerariifolium</name>
    <dbReference type="NCBI Taxonomy" id="118510"/>
    <lineage>
        <taxon>Eukaryota</taxon>
        <taxon>Viridiplantae</taxon>
        <taxon>Streptophyta</taxon>
        <taxon>Embryophyta</taxon>
        <taxon>Tracheophyta</taxon>
        <taxon>Spermatophyta</taxon>
        <taxon>Magnoliopsida</taxon>
        <taxon>eudicotyledons</taxon>
        <taxon>Gunneridae</taxon>
        <taxon>Pentapetalae</taxon>
        <taxon>asterids</taxon>
        <taxon>campanulids</taxon>
        <taxon>Asterales</taxon>
        <taxon>Asteraceae</taxon>
        <taxon>Asteroideae</taxon>
        <taxon>Anthemideae</taxon>
        <taxon>Anthemidinae</taxon>
        <taxon>Tanacetum</taxon>
    </lineage>
</organism>
<keyword evidence="3" id="KW-0540">Nuclease</keyword>
<name>A0A6L2LUH4_TANCI</name>
<reference evidence="9" key="1">
    <citation type="journal article" date="2019" name="Sci. Rep.">
        <title>Draft genome of Tanacetum cinerariifolium, the natural source of mosquito coil.</title>
        <authorList>
            <person name="Yamashiro T."/>
            <person name="Shiraishi A."/>
            <person name="Satake H."/>
            <person name="Nakayama K."/>
        </authorList>
    </citation>
    <scope>NUCLEOTIDE SEQUENCE</scope>
</reference>
<evidence type="ECO:0000259" key="8">
    <source>
        <dbReference type="Pfam" id="PF17917"/>
    </source>
</evidence>
<keyword evidence="1" id="KW-0808">Transferase</keyword>
<keyword evidence="4" id="KW-0255">Endonuclease</keyword>
<keyword evidence="2" id="KW-0548">Nucleotidyltransferase</keyword>
<dbReference type="SUPFAM" id="SSF56672">
    <property type="entry name" value="DNA/RNA polymerases"/>
    <property type="match status" value="1"/>
</dbReference>
<evidence type="ECO:0000256" key="1">
    <source>
        <dbReference type="ARBA" id="ARBA00022679"/>
    </source>
</evidence>
<dbReference type="Gene3D" id="3.10.10.10">
    <property type="entry name" value="HIV Type 1 Reverse Transcriptase, subunit A, domain 1"/>
    <property type="match status" value="1"/>
</dbReference>
<dbReference type="InterPro" id="IPR052160">
    <property type="entry name" value="Gypsy_RT_Integrase-like"/>
</dbReference>
<feature type="compositionally biased region" description="Low complexity" evidence="7">
    <location>
        <begin position="412"/>
        <end position="430"/>
    </location>
</feature>
<evidence type="ECO:0000256" key="6">
    <source>
        <dbReference type="ARBA" id="ARBA00022918"/>
    </source>
</evidence>
<feature type="region of interest" description="Disordered" evidence="7">
    <location>
        <begin position="398"/>
        <end position="439"/>
    </location>
</feature>
<dbReference type="PANTHER" id="PTHR47266">
    <property type="entry name" value="ENDONUCLEASE-RELATED"/>
    <property type="match status" value="1"/>
</dbReference>
<evidence type="ECO:0000256" key="2">
    <source>
        <dbReference type="ARBA" id="ARBA00022695"/>
    </source>
</evidence>
<proteinExistence type="predicted"/>
<dbReference type="GO" id="GO:0003676">
    <property type="term" value="F:nucleic acid binding"/>
    <property type="evidence" value="ECO:0007669"/>
    <property type="project" value="InterPro"/>
</dbReference>
<dbReference type="InterPro" id="IPR012337">
    <property type="entry name" value="RNaseH-like_sf"/>
</dbReference>
<dbReference type="InterPro" id="IPR036397">
    <property type="entry name" value="RNaseH_sf"/>
</dbReference>
<feature type="domain" description="Reverse transcriptase RNase H-like" evidence="8">
    <location>
        <begin position="759"/>
        <end position="806"/>
    </location>
</feature>
<dbReference type="SUPFAM" id="SSF53098">
    <property type="entry name" value="Ribonuclease H-like"/>
    <property type="match status" value="1"/>
</dbReference>
<dbReference type="Pfam" id="PF17917">
    <property type="entry name" value="RT_RNaseH"/>
    <property type="match status" value="1"/>
</dbReference>
<evidence type="ECO:0000313" key="9">
    <source>
        <dbReference type="EMBL" id="GEU64789.1"/>
    </source>
</evidence>
<evidence type="ECO:0000256" key="3">
    <source>
        <dbReference type="ARBA" id="ARBA00022722"/>
    </source>
</evidence>
<keyword evidence="5" id="KW-0378">Hydrolase</keyword>
<dbReference type="GO" id="GO:0003964">
    <property type="term" value="F:RNA-directed DNA polymerase activity"/>
    <property type="evidence" value="ECO:0007669"/>
    <property type="project" value="UniProtKB-KW"/>
</dbReference>